<dbReference type="SMART" id="SM00382">
    <property type="entry name" value="AAA"/>
    <property type="match status" value="1"/>
</dbReference>
<dbReference type="PANTHER" id="PTHR42711:SF5">
    <property type="entry name" value="ABC TRANSPORTER ATP-BINDING PROTEIN NATA"/>
    <property type="match status" value="1"/>
</dbReference>
<keyword evidence="3" id="KW-0547">Nucleotide-binding</keyword>
<dbReference type="InterPro" id="IPR003439">
    <property type="entry name" value="ABC_transporter-like_ATP-bd"/>
</dbReference>
<dbReference type="EMBL" id="CP029289">
    <property type="protein sequence ID" value="AWR93664.1"/>
    <property type="molecule type" value="Genomic_DNA"/>
</dbReference>
<dbReference type="Proteomes" id="UP000248044">
    <property type="component" value="Chromosome"/>
</dbReference>
<evidence type="ECO:0000256" key="4">
    <source>
        <dbReference type="ARBA" id="ARBA00022840"/>
    </source>
</evidence>
<evidence type="ECO:0000313" key="7">
    <source>
        <dbReference type="Proteomes" id="UP000248044"/>
    </source>
</evidence>
<reference evidence="6 7" key="1">
    <citation type="submission" date="2018-05" db="EMBL/GenBank/DDBJ databases">
        <title>Complete Genome Sequences of Extremely Thermoacidophilic, Metal-Mobilizing Type-Strain Members of the Archaeal Family Sulfolobaceae: Acidianus brierleyi DSM-1651T, Acidianus sulfidivorans DSM-18786T, Metallosphaera hakonensis DSM-7519T, and Metallosphaera prunae DSM-10039T.</title>
        <authorList>
            <person name="Counts J.A."/>
            <person name="Kelly R.M."/>
        </authorList>
    </citation>
    <scope>NUCLEOTIDE SEQUENCE [LARGE SCALE GENOMIC DNA]</scope>
    <source>
        <strain evidence="6 7">DSM 1651</strain>
    </source>
</reference>
<dbReference type="InterPro" id="IPR050763">
    <property type="entry name" value="ABC_transporter_ATP-binding"/>
</dbReference>
<proteinExistence type="inferred from homology"/>
<protein>
    <submittedName>
        <fullName evidence="6">ABC transporter ATP-binding protein</fullName>
    </submittedName>
</protein>
<dbReference type="Gene3D" id="3.40.50.300">
    <property type="entry name" value="P-loop containing nucleotide triphosphate hydrolases"/>
    <property type="match status" value="1"/>
</dbReference>
<dbReference type="KEGG" id="abri:DFR85_02570"/>
<keyword evidence="2" id="KW-0813">Transport</keyword>
<dbReference type="CDD" id="cd03230">
    <property type="entry name" value="ABC_DR_subfamily_A"/>
    <property type="match status" value="1"/>
</dbReference>
<dbReference type="PROSITE" id="PS50893">
    <property type="entry name" value="ABC_TRANSPORTER_2"/>
    <property type="match status" value="1"/>
</dbReference>
<dbReference type="InterPro" id="IPR017871">
    <property type="entry name" value="ABC_transporter-like_CS"/>
</dbReference>
<keyword evidence="7" id="KW-1185">Reference proteome</keyword>
<name>A0A2U9ICE8_9CREN</name>
<evidence type="ECO:0000256" key="2">
    <source>
        <dbReference type="ARBA" id="ARBA00022448"/>
    </source>
</evidence>
<dbReference type="OrthoDB" id="87732at2157"/>
<comment type="similarity">
    <text evidence="1">Belongs to the ABC transporter superfamily.</text>
</comment>
<sequence length="266" mass="30624">MIVAKNVWKSYGKIIANEDISFEIDEGEFVTFLGPNGGGKTTLMRQIYGELYPDKGEIKIMGMSPQKAIKYIGVVPQESRPLTDLTVEEHIKLLGILKGLSRREAKIKSNELIQKLKLEPKKRVDDLSGGNKRKVLIASAVISNPKLLILDEPTVGLDPEIRREVWDYLKELKKDGTTIIMTTHYLDEAEELSDRVYFMNKRILISGKIGEIRERFSNYYEVVNIENGERYYVKEDEIKKFLNSVNFRFEVKLPSLEDIYMKVISQ</sequence>
<dbReference type="AlphaFoldDB" id="A0A2U9ICE8"/>
<dbReference type="GO" id="GO:0005524">
    <property type="term" value="F:ATP binding"/>
    <property type="evidence" value="ECO:0007669"/>
    <property type="project" value="UniProtKB-KW"/>
</dbReference>
<dbReference type="PROSITE" id="PS00211">
    <property type="entry name" value="ABC_TRANSPORTER_1"/>
    <property type="match status" value="1"/>
</dbReference>
<evidence type="ECO:0000256" key="3">
    <source>
        <dbReference type="ARBA" id="ARBA00022741"/>
    </source>
</evidence>
<dbReference type="Pfam" id="PF00005">
    <property type="entry name" value="ABC_tran"/>
    <property type="match status" value="1"/>
</dbReference>
<evidence type="ECO:0000313" key="6">
    <source>
        <dbReference type="EMBL" id="AWR93664.1"/>
    </source>
</evidence>
<evidence type="ECO:0000259" key="5">
    <source>
        <dbReference type="PROSITE" id="PS50893"/>
    </source>
</evidence>
<organism evidence="6 7">
    <name type="scientific">Acidianus brierleyi</name>
    <dbReference type="NCBI Taxonomy" id="41673"/>
    <lineage>
        <taxon>Archaea</taxon>
        <taxon>Thermoproteota</taxon>
        <taxon>Thermoprotei</taxon>
        <taxon>Sulfolobales</taxon>
        <taxon>Sulfolobaceae</taxon>
        <taxon>Acidianus</taxon>
    </lineage>
</organism>
<dbReference type="RefSeq" id="WP_110269548.1">
    <property type="nucleotide sequence ID" value="NZ_CP029289.2"/>
</dbReference>
<dbReference type="InterPro" id="IPR003593">
    <property type="entry name" value="AAA+_ATPase"/>
</dbReference>
<keyword evidence="4 6" id="KW-0067">ATP-binding</keyword>
<dbReference type="InterPro" id="IPR027417">
    <property type="entry name" value="P-loop_NTPase"/>
</dbReference>
<dbReference type="PANTHER" id="PTHR42711">
    <property type="entry name" value="ABC TRANSPORTER ATP-BINDING PROTEIN"/>
    <property type="match status" value="1"/>
</dbReference>
<feature type="domain" description="ABC transporter" evidence="5">
    <location>
        <begin position="2"/>
        <end position="225"/>
    </location>
</feature>
<dbReference type="GeneID" id="36831004"/>
<accession>A0A2U9ICE8</accession>
<evidence type="ECO:0000256" key="1">
    <source>
        <dbReference type="ARBA" id="ARBA00005417"/>
    </source>
</evidence>
<dbReference type="GO" id="GO:0016887">
    <property type="term" value="F:ATP hydrolysis activity"/>
    <property type="evidence" value="ECO:0007669"/>
    <property type="project" value="InterPro"/>
</dbReference>
<dbReference type="SUPFAM" id="SSF52540">
    <property type="entry name" value="P-loop containing nucleoside triphosphate hydrolases"/>
    <property type="match status" value="1"/>
</dbReference>
<gene>
    <name evidence="6" type="ORF">DFR85_02570</name>
</gene>